<accession>A0A0D9VBQ9</accession>
<proteinExistence type="predicted"/>
<sequence length="91" mass="10004">MPSSSRRPLLSPASKAPTPTRASPLLPLGVPFPPSHILSPCPRTVSLLLDPLQETGSKIKDKCCAELDHEEKNRETTLRRFTVCQYTPTGH</sequence>
<name>A0A0D9VBQ9_9ORYZ</name>
<dbReference type="HOGENOM" id="CLU_2430255_0_0_1"/>
<evidence type="ECO:0000313" key="3">
    <source>
        <dbReference type="Proteomes" id="UP000032180"/>
    </source>
</evidence>
<reference evidence="3" key="2">
    <citation type="submission" date="2013-12" db="EMBL/GenBank/DDBJ databases">
        <authorList>
            <person name="Yu Y."/>
            <person name="Lee S."/>
            <person name="de Baynast K."/>
            <person name="Wissotski M."/>
            <person name="Liu L."/>
            <person name="Talag J."/>
            <person name="Goicoechea J."/>
            <person name="Angelova A."/>
            <person name="Jetty R."/>
            <person name="Kudrna D."/>
            <person name="Golser W."/>
            <person name="Rivera L."/>
            <person name="Zhang J."/>
            <person name="Wing R."/>
        </authorList>
    </citation>
    <scope>NUCLEOTIDE SEQUENCE</scope>
</reference>
<organism evidence="2 3">
    <name type="scientific">Leersia perrieri</name>
    <dbReference type="NCBI Taxonomy" id="77586"/>
    <lineage>
        <taxon>Eukaryota</taxon>
        <taxon>Viridiplantae</taxon>
        <taxon>Streptophyta</taxon>
        <taxon>Embryophyta</taxon>
        <taxon>Tracheophyta</taxon>
        <taxon>Spermatophyta</taxon>
        <taxon>Magnoliopsida</taxon>
        <taxon>Liliopsida</taxon>
        <taxon>Poales</taxon>
        <taxon>Poaceae</taxon>
        <taxon>BOP clade</taxon>
        <taxon>Oryzoideae</taxon>
        <taxon>Oryzeae</taxon>
        <taxon>Oryzinae</taxon>
        <taxon>Leersia</taxon>
    </lineage>
</organism>
<evidence type="ECO:0000313" key="2">
    <source>
        <dbReference type="EnsemblPlants" id="LPERR02G02100.1"/>
    </source>
</evidence>
<dbReference type="Gramene" id="LPERR02G02100.1">
    <property type="protein sequence ID" value="LPERR02G02100.1"/>
    <property type="gene ID" value="LPERR02G02100"/>
</dbReference>
<dbReference type="EnsemblPlants" id="LPERR02G02100.1">
    <property type="protein sequence ID" value="LPERR02G02100.1"/>
    <property type="gene ID" value="LPERR02G02100"/>
</dbReference>
<protein>
    <submittedName>
        <fullName evidence="2">Uncharacterized protein</fullName>
    </submittedName>
</protein>
<dbReference type="AlphaFoldDB" id="A0A0D9VBQ9"/>
<reference evidence="2 3" key="1">
    <citation type="submission" date="2012-08" db="EMBL/GenBank/DDBJ databases">
        <title>Oryza genome evolution.</title>
        <authorList>
            <person name="Wing R.A."/>
        </authorList>
    </citation>
    <scope>NUCLEOTIDE SEQUENCE</scope>
</reference>
<feature type="compositionally biased region" description="Low complexity" evidence="1">
    <location>
        <begin position="1"/>
        <end position="12"/>
    </location>
</feature>
<reference evidence="2" key="3">
    <citation type="submission" date="2015-04" db="UniProtKB">
        <authorList>
            <consortium name="EnsemblPlants"/>
        </authorList>
    </citation>
    <scope>IDENTIFICATION</scope>
</reference>
<feature type="region of interest" description="Disordered" evidence="1">
    <location>
        <begin position="1"/>
        <end position="27"/>
    </location>
</feature>
<keyword evidence="3" id="KW-1185">Reference proteome</keyword>
<evidence type="ECO:0000256" key="1">
    <source>
        <dbReference type="SAM" id="MobiDB-lite"/>
    </source>
</evidence>
<dbReference type="Proteomes" id="UP000032180">
    <property type="component" value="Chromosome 2"/>
</dbReference>